<dbReference type="PANTHER" id="PTHR11493">
    <property type="entry name" value="SULFITE REDUCTASE [NADPH] SUBUNIT BETA-RELATED"/>
    <property type="match status" value="1"/>
</dbReference>
<comment type="cofactor">
    <cofactor evidence="2">
        <name>[4Fe-4S] cluster</name>
        <dbReference type="ChEBI" id="CHEBI:49883"/>
    </cofactor>
</comment>
<keyword evidence="9" id="KW-0521">NADP</keyword>
<dbReference type="InterPro" id="IPR008254">
    <property type="entry name" value="Flavodoxin/NO_synth"/>
</dbReference>
<evidence type="ECO:0000256" key="9">
    <source>
        <dbReference type="ARBA" id="ARBA00022857"/>
    </source>
</evidence>
<keyword evidence="11" id="KW-0408">Iron</keyword>
<dbReference type="SUPFAM" id="SSF52518">
    <property type="entry name" value="Thiamin diphosphate-binding fold (THDP-binding)"/>
    <property type="match status" value="1"/>
</dbReference>
<gene>
    <name evidence="15" type="ORF">WICPIJ_000387</name>
</gene>
<dbReference type="FunFam" id="3.30.413.10:FF:000003">
    <property type="entry name" value="Sulfite reductase [NADPH] hemoprotein beta-component"/>
    <property type="match status" value="1"/>
</dbReference>
<dbReference type="Pfam" id="PF01077">
    <property type="entry name" value="NIR_SIR"/>
    <property type="match status" value="1"/>
</dbReference>
<dbReference type="GO" id="GO:0020037">
    <property type="term" value="F:heme binding"/>
    <property type="evidence" value="ECO:0007669"/>
    <property type="project" value="InterPro"/>
</dbReference>
<evidence type="ECO:0000256" key="2">
    <source>
        <dbReference type="ARBA" id="ARBA00001966"/>
    </source>
</evidence>
<keyword evidence="7" id="KW-0349">Heme</keyword>
<dbReference type="InterPro" id="IPR006067">
    <property type="entry name" value="NO2/SO3_Rdtase_4Fe4S_dom"/>
</dbReference>
<dbReference type="GO" id="GO:0050311">
    <property type="term" value="F:sulfite reductase (ferredoxin) activity"/>
    <property type="evidence" value="ECO:0007669"/>
    <property type="project" value="TreeGrafter"/>
</dbReference>
<dbReference type="Gene3D" id="3.30.413.10">
    <property type="entry name" value="Sulfite Reductase Hemoprotein, domain 1"/>
    <property type="match status" value="2"/>
</dbReference>
<dbReference type="Proteomes" id="UP000774326">
    <property type="component" value="Unassembled WGS sequence"/>
</dbReference>
<dbReference type="Gene3D" id="3.40.50.970">
    <property type="match status" value="1"/>
</dbReference>
<evidence type="ECO:0000256" key="10">
    <source>
        <dbReference type="ARBA" id="ARBA00023002"/>
    </source>
</evidence>
<evidence type="ECO:0000256" key="7">
    <source>
        <dbReference type="ARBA" id="ARBA00022617"/>
    </source>
</evidence>
<comment type="caution">
    <text evidence="15">The sequence shown here is derived from an EMBL/GenBank/DDBJ whole genome shotgun (WGS) entry which is preliminary data.</text>
</comment>
<dbReference type="InterPro" id="IPR045169">
    <property type="entry name" value="NO2/SO3_Rdtase_4Fe4S_prot"/>
</dbReference>
<evidence type="ECO:0000256" key="1">
    <source>
        <dbReference type="ARBA" id="ARBA00001929"/>
    </source>
</evidence>
<reference evidence="15" key="2">
    <citation type="submission" date="2021-01" db="EMBL/GenBank/DDBJ databases">
        <authorList>
            <person name="Schikora-Tamarit M.A."/>
        </authorList>
    </citation>
    <scope>NUCLEOTIDE SEQUENCE</scope>
    <source>
        <strain evidence="15">CBS2887</strain>
    </source>
</reference>
<evidence type="ECO:0000256" key="12">
    <source>
        <dbReference type="ARBA" id="ARBA00023014"/>
    </source>
</evidence>
<keyword evidence="12" id="KW-0411">Iron-sulfur</keyword>
<reference evidence="15" key="1">
    <citation type="journal article" date="2021" name="Open Biol.">
        <title>Shared evolutionary footprints suggest mitochondrial oxidative damage underlies multiple complex I losses in fungi.</title>
        <authorList>
            <person name="Schikora-Tamarit M.A."/>
            <person name="Marcet-Houben M."/>
            <person name="Nosek J."/>
            <person name="Gabaldon T."/>
        </authorList>
    </citation>
    <scope>NUCLEOTIDE SEQUENCE</scope>
    <source>
        <strain evidence="15">CBS2887</strain>
    </source>
</reference>
<dbReference type="PRINTS" id="PR00369">
    <property type="entry name" value="FLAVODOXIN"/>
</dbReference>
<dbReference type="PRINTS" id="PR00397">
    <property type="entry name" value="SIROHAEM"/>
</dbReference>
<dbReference type="NCBIfam" id="NF010029">
    <property type="entry name" value="PRK13504.1"/>
    <property type="match status" value="1"/>
</dbReference>
<comment type="cofactor">
    <cofactor evidence="1">
        <name>siroheme</name>
        <dbReference type="ChEBI" id="CHEBI:60052"/>
    </cofactor>
</comment>
<evidence type="ECO:0000313" key="16">
    <source>
        <dbReference type="Proteomes" id="UP000774326"/>
    </source>
</evidence>
<dbReference type="OrthoDB" id="1688044at2759"/>
<dbReference type="GO" id="GO:0009337">
    <property type="term" value="C:sulfite reductase complex (NADPH)"/>
    <property type="evidence" value="ECO:0007669"/>
    <property type="project" value="UniProtKB-ARBA"/>
</dbReference>
<dbReference type="Gene3D" id="3.40.50.360">
    <property type="match status" value="1"/>
</dbReference>
<keyword evidence="6" id="KW-0004">4Fe-4S</keyword>
<dbReference type="Gene3D" id="3.90.480.10">
    <property type="entry name" value="Sulfite Reductase Hemoprotein,Domain 2"/>
    <property type="match status" value="1"/>
</dbReference>
<evidence type="ECO:0000256" key="11">
    <source>
        <dbReference type="ARBA" id="ARBA00023004"/>
    </source>
</evidence>
<name>A0A9P8TS02_WICPI</name>
<sequence>MSNIVNITDKQFAKDIPTNIGSATLYQIQVVGSRFETVHDVKNLGTVLITTESKQLLSHTLISHVLLNSGFTVFHFYQAEQLPSLESYDDLISSSVVESLDQAIELVSSKAGVTVDYFTVHKPTSWGFSTGSELALVHIGSSFSDLTSVSAPVVVVRANVLPLNLEKFYQVLPSSVKLVSLLEQSPRKPISQFSPLLLDFFSDRSLIEHGITKISSAKVAPEYTEFSKLIQIVSENLQGSDLPLQNVFFGDETVSEYTTEEINKINKVIALESSYLSIIDQLFGSNGLTFWNQFDAKNADEANPQYAYGKYLYSKERRAELFELISESLKSPDTHYITPKINRLIELLQNWLITKSNASLDEVVTILEDSQPTATSTELLNSKAELYANSNWLVTSDSWAEDLGNSGIHQVLQSKENLNLLVIDNDTYGQNTKRTKSKKDIGLYAMNYGDAYVGSIAIYSSYTQMMSTLIEAEKFQGPSVIVAYLPIDSEDDSTLDILKNTKNAVETGHFPLYRYDPSISNEDDVFKLDSSVIKDHLKNFLDRENKLTLLTRKDPQLARSLTHSQAKSVTEKISNKAQSSYNELLASLSKGDISIYFASDGGQAENLARNLGKKLTQLSMTVKIGSMDDVDLETLPTEQNVAFITSTSGQGEFPQNGKKFWESLKNAGDLDLSAVNIAIFGLGDSLYWPRLQDKHFYNKPAVDLHKKLTTQFQAKELIRLGLGDDQDSDGWKTNYKPWELELFTNLGLDVSKSVNEPAPLTNEDMKIQSNFLRGTIVEGLNDSTTGAISAVDQQLTKFHGIYMQDDRDIRDARKAAGFEPAYSFMARVRLPGGIANAEQWLAMDDLADKRGNGTLKITTRATFQLHGVVKHNLKPAIRKMNSVLMDTLAACGDVNRNVMVSALPANAHVHSQVSESAKLISEYLLPQTTAYHEIWLQGTDSEDDEGTNWPEIFSKRKEGPKKFLVAGEAVQDVEPMYSPVYLPRKFKINITVPPYNDVDVWSSDIGLVAIIQDNELVGYNVLVGGGMGTTHNNKKTYPRTGSNFGFVTKDQVHIVCEKVMLVQRDNGNRKDRKNARLKYTIDTLGVEVYKAKVEELWGQKFQPAVDFTIDDNVDHFGWVKDETGLNHFTCFIENGRVENTAELPQKEGFKQVSLYFKSRGEATKGNFRLTGNQHVLICNVSDEELEEVKAIMAKYKLDNTSFSGLRLSSAACVAFPTCGLAMAESERYLPVIITKLEEYLETLGLRHDAIVMRMTGCPNGCARPWLAEIALVGKAYGVYNLMLGGGFHGQRLNKIYRQNLKEEEILDTLKPLFLRWSKERLEGEHFGDFVVRVGVIKPTLEGKFFHDDVPEEE</sequence>
<dbReference type="PROSITE" id="PS00365">
    <property type="entry name" value="NIR_SIR"/>
    <property type="match status" value="1"/>
</dbReference>
<keyword evidence="16" id="KW-1185">Reference proteome</keyword>
<accession>A0A9P8TS02</accession>
<comment type="catalytic activity">
    <reaction evidence="13">
        <text>hydrogen sulfide + 3 NADP(+) + 3 H2O = sulfite + 3 NADPH + 4 H(+)</text>
        <dbReference type="Rhea" id="RHEA:13801"/>
        <dbReference type="ChEBI" id="CHEBI:15377"/>
        <dbReference type="ChEBI" id="CHEBI:15378"/>
        <dbReference type="ChEBI" id="CHEBI:17359"/>
        <dbReference type="ChEBI" id="CHEBI:29919"/>
        <dbReference type="ChEBI" id="CHEBI:57783"/>
        <dbReference type="ChEBI" id="CHEBI:58349"/>
        <dbReference type="EC" id="1.8.1.2"/>
    </reaction>
</comment>
<evidence type="ECO:0000256" key="8">
    <source>
        <dbReference type="ARBA" id="ARBA00022723"/>
    </source>
</evidence>
<evidence type="ECO:0000256" key="6">
    <source>
        <dbReference type="ARBA" id="ARBA00022485"/>
    </source>
</evidence>
<dbReference type="SUPFAM" id="SSF52218">
    <property type="entry name" value="Flavoproteins"/>
    <property type="match status" value="1"/>
</dbReference>
<evidence type="ECO:0000313" key="15">
    <source>
        <dbReference type="EMBL" id="KAH3688625.1"/>
    </source>
</evidence>
<comment type="similarity">
    <text evidence="4">Belongs to the nitrite and sulfite reductase 4Fe-4S domain family.</text>
</comment>
<comment type="pathway">
    <text evidence="3">Sulfur metabolism; hydrogen sulfide biosynthesis; hydrogen sulfide from sulfite (NADPH route): step 1/1.</text>
</comment>
<protein>
    <recommendedName>
        <fullName evidence="5">assimilatory sulfite reductase (NADPH)</fullName>
        <ecNumber evidence="5">1.8.1.2</ecNumber>
    </recommendedName>
</protein>
<evidence type="ECO:0000256" key="5">
    <source>
        <dbReference type="ARBA" id="ARBA00012604"/>
    </source>
</evidence>
<evidence type="ECO:0000256" key="3">
    <source>
        <dbReference type="ARBA" id="ARBA00004774"/>
    </source>
</evidence>
<dbReference type="GO" id="GO:0010181">
    <property type="term" value="F:FMN binding"/>
    <property type="evidence" value="ECO:0007669"/>
    <property type="project" value="InterPro"/>
</dbReference>
<evidence type="ECO:0000256" key="13">
    <source>
        <dbReference type="ARBA" id="ARBA00052219"/>
    </source>
</evidence>
<feature type="domain" description="Flavodoxin-like" evidence="14">
    <location>
        <begin position="593"/>
        <end position="743"/>
    </location>
</feature>
<dbReference type="InterPro" id="IPR045854">
    <property type="entry name" value="NO2/SO3_Rdtase_4Fe4S_sf"/>
</dbReference>
<dbReference type="EC" id="1.8.1.2" evidence="5"/>
<dbReference type="FunFam" id="3.40.50.360:FF:000016">
    <property type="entry name" value="Sulfite reductase subunit beta"/>
    <property type="match status" value="1"/>
</dbReference>
<dbReference type="Pfam" id="PF00258">
    <property type="entry name" value="Flavodoxin_1"/>
    <property type="match status" value="1"/>
</dbReference>
<dbReference type="InterPro" id="IPR005117">
    <property type="entry name" value="NiRdtase/SiRdtase_haem-b_fer"/>
</dbReference>
<dbReference type="GO" id="GO:0046872">
    <property type="term" value="F:metal ion binding"/>
    <property type="evidence" value="ECO:0007669"/>
    <property type="project" value="UniProtKB-KW"/>
</dbReference>
<dbReference type="Gene3D" id="3.90.480.20">
    <property type="match status" value="1"/>
</dbReference>
<dbReference type="InterPro" id="IPR029039">
    <property type="entry name" value="Flavoprotein-like_sf"/>
</dbReference>
<evidence type="ECO:0000256" key="4">
    <source>
        <dbReference type="ARBA" id="ARBA00010429"/>
    </source>
</evidence>
<dbReference type="InterPro" id="IPR036136">
    <property type="entry name" value="Nit/Sulf_reduc_fer-like_dom_sf"/>
</dbReference>
<dbReference type="SUPFAM" id="SSF55124">
    <property type="entry name" value="Nitrite/Sulfite reductase N-terminal domain-like"/>
    <property type="match status" value="2"/>
</dbReference>
<dbReference type="PROSITE" id="PS50902">
    <property type="entry name" value="FLAVODOXIN_LIKE"/>
    <property type="match status" value="1"/>
</dbReference>
<organism evidence="15 16">
    <name type="scientific">Wickerhamomyces pijperi</name>
    <name type="common">Yeast</name>
    <name type="synonym">Pichia pijperi</name>
    <dbReference type="NCBI Taxonomy" id="599730"/>
    <lineage>
        <taxon>Eukaryota</taxon>
        <taxon>Fungi</taxon>
        <taxon>Dikarya</taxon>
        <taxon>Ascomycota</taxon>
        <taxon>Saccharomycotina</taxon>
        <taxon>Saccharomycetes</taxon>
        <taxon>Phaffomycetales</taxon>
        <taxon>Wickerhamomycetaceae</taxon>
        <taxon>Wickerhamomyces</taxon>
    </lineage>
</organism>
<dbReference type="FunFam" id="3.30.413.10:FF:000004">
    <property type="entry name" value="Sulfite reductase [NADPH] hemoprotein beta-component"/>
    <property type="match status" value="1"/>
</dbReference>
<evidence type="ECO:0000259" key="14">
    <source>
        <dbReference type="PROSITE" id="PS50902"/>
    </source>
</evidence>
<dbReference type="GO" id="GO:0051539">
    <property type="term" value="F:4 iron, 4 sulfur cluster binding"/>
    <property type="evidence" value="ECO:0007669"/>
    <property type="project" value="UniProtKB-KW"/>
</dbReference>
<proteinExistence type="inferred from homology"/>
<dbReference type="InterPro" id="IPR006066">
    <property type="entry name" value="NO2/SO3_Rdtase_FeS/sirohaem_BS"/>
</dbReference>
<dbReference type="InterPro" id="IPR029061">
    <property type="entry name" value="THDP-binding"/>
</dbReference>
<dbReference type="InterPro" id="IPR001094">
    <property type="entry name" value="Flavdoxin-like"/>
</dbReference>
<dbReference type="EMBL" id="JAEUBG010000253">
    <property type="protein sequence ID" value="KAH3688625.1"/>
    <property type="molecule type" value="Genomic_DNA"/>
</dbReference>
<dbReference type="Pfam" id="PF03460">
    <property type="entry name" value="NIR_SIR_ferr"/>
    <property type="match status" value="2"/>
</dbReference>
<dbReference type="GO" id="GO:0000103">
    <property type="term" value="P:sulfate assimilation"/>
    <property type="evidence" value="ECO:0007669"/>
    <property type="project" value="TreeGrafter"/>
</dbReference>
<dbReference type="PANTHER" id="PTHR11493:SF47">
    <property type="entry name" value="SULFITE REDUCTASE [NADPH] SUBUNIT BETA"/>
    <property type="match status" value="1"/>
</dbReference>
<keyword evidence="10" id="KW-0560">Oxidoreductase</keyword>
<keyword evidence="8" id="KW-0479">Metal-binding</keyword>
<dbReference type="SUPFAM" id="SSF56014">
    <property type="entry name" value="Nitrite and sulphite reductase 4Fe-4S domain-like"/>
    <property type="match status" value="2"/>
</dbReference>
<dbReference type="GO" id="GO:0004783">
    <property type="term" value="F:sulfite reductase (NADPH) activity"/>
    <property type="evidence" value="ECO:0007669"/>
    <property type="project" value="UniProtKB-EC"/>
</dbReference>